<evidence type="ECO:0000259" key="7">
    <source>
        <dbReference type="Pfam" id="PF00408"/>
    </source>
</evidence>
<feature type="domain" description="Alpha-D-phosphohexomutase alpha/beta/alpha" evidence="10">
    <location>
        <begin position="259"/>
        <end position="366"/>
    </location>
</feature>
<dbReference type="FunFam" id="3.40.120.10:FF:000003">
    <property type="entry name" value="Phosphoglucosamine mutase"/>
    <property type="match status" value="1"/>
</dbReference>
<dbReference type="InterPro" id="IPR050060">
    <property type="entry name" value="Phosphoglucosamine_mutase"/>
</dbReference>
<dbReference type="GO" id="GO:0006048">
    <property type="term" value="P:UDP-N-acetylglucosamine biosynthetic process"/>
    <property type="evidence" value="ECO:0007669"/>
    <property type="project" value="TreeGrafter"/>
</dbReference>
<evidence type="ECO:0000259" key="9">
    <source>
        <dbReference type="Pfam" id="PF02879"/>
    </source>
</evidence>
<dbReference type="InterPro" id="IPR005843">
    <property type="entry name" value="A-D-PHexomutase_C"/>
</dbReference>
<organism evidence="11">
    <name type="scientific">hydrothermal vent metagenome</name>
    <dbReference type="NCBI Taxonomy" id="652676"/>
    <lineage>
        <taxon>unclassified sequences</taxon>
        <taxon>metagenomes</taxon>
        <taxon>ecological metagenomes</taxon>
    </lineage>
</organism>
<evidence type="ECO:0000256" key="4">
    <source>
        <dbReference type="ARBA" id="ARBA00022723"/>
    </source>
</evidence>
<dbReference type="GO" id="GO:0004615">
    <property type="term" value="F:phosphomannomutase activity"/>
    <property type="evidence" value="ECO:0007669"/>
    <property type="project" value="TreeGrafter"/>
</dbReference>
<dbReference type="HAMAP" id="MF_01554_B">
    <property type="entry name" value="GlmM_B"/>
    <property type="match status" value="1"/>
</dbReference>
<accession>A0A1W1C2P7</accession>
<evidence type="ECO:0000259" key="8">
    <source>
        <dbReference type="Pfam" id="PF02878"/>
    </source>
</evidence>
<feature type="domain" description="Alpha-D-phosphohexomutase alpha/beta/alpha" evidence="9">
    <location>
        <begin position="158"/>
        <end position="255"/>
    </location>
</feature>
<dbReference type="Gene3D" id="3.40.120.10">
    <property type="entry name" value="Alpha-D-Glucose-1,6-Bisphosphate, subunit A, domain 3"/>
    <property type="match status" value="3"/>
</dbReference>
<evidence type="ECO:0000259" key="10">
    <source>
        <dbReference type="Pfam" id="PF02880"/>
    </source>
</evidence>
<dbReference type="InterPro" id="IPR005844">
    <property type="entry name" value="A-D-PHexomutase_a/b/a-I"/>
</dbReference>
<dbReference type="SUPFAM" id="SSF55957">
    <property type="entry name" value="Phosphoglucomutase, C-terminal domain"/>
    <property type="match status" value="1"/>
</dbReference>
<name>A0A1W1C2P7_9ZZZZ</name>
<feature type="domain" description="Alpha-D-phosphohexomutase alpha/beta/alpha" evidence="8">
    <location>
        <begin position="2"/>
        <end position="134"/>
    </location>
</feature>
<proteinExistence type="inferred from homology"/>
<dbReference type="GO" id="GO:0005975">
    <property type="term" value="P:carbohydrate metabolic process"/>
    <property type="evidence" value="ECO:0007669"/>
    <property type="project" value="InterPro"/>
</dbReference>
<dbReference type="NCBIfam" id="NF008139">
    <property type="entry name" value="PRK10887.1"/>
    <property type="match status" value="1"/>
</dbReference>
<dbReference type="EMBL" id="FPHB01000048">
    <property type="protein sequence ID" value="SFV60056.1"/>
    <property type="molecule type" value="Genomic_DNA"/>
</dbReference>
<dbReference type="InterPro" id="IPR005841">
    <property type="entry name" value="Alpha-D-phosphohexomutase_SF"/>
</dbReference>
<dbReference type="InterPro" id="IPR036900">
    <property type="entry name" value="A-D-PHexomutase_C_sf"/>
</dbReference>
<evidence type="ECO:0000256" key="1">
    <source>
        <dbReference type="ARBA" id="ARBA00001946"/>
    </source>
</evidence>
<dbReference type="EC" id="5.4.2.10" evidence="11"/>
<dbReference type="GO" id="GO:0000287">
    <property type="term" value="F:magnesium ion binding"/>
    <property type="evidence" value="ECO:0007669"/>
    <property type="project" value="InterPro"/>
</dbReference>
<dbReference type="Pfam" id="PF02878">
    <property type="entry name" value="PGM_PMM_I"/>
    <property type="match status" value="1"/>
</dbReference>
<keyword evidence="6 11" id="KW-0413">Isomerase</keyword>
<protein>
    <submittedName>
        <fullName evidence="11">Phosphoglucosamine mutase</fullName>
        <ecNumber evidence="11">5.4.2.10</ecNumber>
    </submittedName>
</protein>
<dbReference type="Pfam" id="PF00408">
    <property type="entry name" value="PGM_PMM_IV"/>
    <property type="match status" value="1"/>
</dbReference>
<dbReference type="AlphaFoldDB" id="A0A1W1C2P7"/>
<dbReference type="CDD" id="cd05802">
    <property type="entry name" value="GlmM"/>
    <property type="match status" value="1"/>
</dbReference>
<reference evidence="11" key="1">
    <citation type="submission" date="2016-10" db="EMBL/GenBank/DDBJ databases">
        <authorList>
            <person name="de Groot N.N."/>
        </authorList>
    </citation>
    <scope>NUCLEOTIDE SEQUENCE</scope>
</reference>
<dbReference type="Pfam" id="PF02879">
    <property type="entry name" value="PGM_PMM_II"/>
    <property type="match status" value="1"/>
</dbReference>
<dbReference type="PROSITE" id="PS00710">
    <property type="entry name" value="PGM_PMM"/>
    <property type="match status" value="1"/>
</dbReference>
<dbReference type="InterPro" id="IPR016055">
    <property type="entry name" value="A-D-PHexomutase_a/b/a-I/II/III"/>
</dbReference>
<comment type="similarity">
    <text evidence="2">Belongs to the phosphohexose mutase family.</text>
</comment>
<dbReference type="Pfam" id="PF02880">
    <property type="entry name" value="PGM_PMM_III"/>
    <property type="match status" value="1"/>
</dbReference>
<evidence type="ECO:0000313" key="11">
    <source>
        <dbReference type="EMBL" id="SFV60056.1"/>
    </source>
</evidence>
<dbReference type="InterPro" id="IPR006352">
    <property type="entry name" value="GlmM_bact"/>
</dbReference>
<gene>
    <name evidence="11" type="ORF">MNB_SM-7-698</name>
</gene>
<keyword evidence="3" id="KW-0597">Phosphoprotein</keyword>
<dbReference type="InterPro" id="IPR005845">
    <property type="entry name" value="A-D-PHexomutase_a/b/a-II"/>
</dbReference>
<keyword evidence="4" id="KW-0479">Metal-binding</keyword>
<dbReference type="PRINTS" id="PR00509">
    <property type="entry name" value="PGMPMM"/>
</dbReference>
<evidence type="ECO:0000256" key="2">
    <source>
        <dbReference type="ARBA" id="ARBA00010231"/>
    </source>
</evidence>
<dbReference type="NCBIfam" id="TIGR01455">
    <property type="entry name" value="glmM"/>
    <property type="match status" value="1"/>
</dbReference>
<evidence type="ECO:0000256" key="5">
    <source>
        <dbReference type="ARBA" id="ARBA00022842"/>
    </source>
</evidence>
<dbReference type="PANTHER" id="PTHR42946">
    <property type="entry name" value="PHOSPHOHEXOSE MUTASE"/>
    <property type="match status" value="1"/>
</dbReference>
<dbReference type="GO" id="GO:0008966">
    <property type="term" value="F:phosphoglucosamine mutase activity"/>
    <property type="evidence" value="ECO:0007669"/>
    <property type="project" value="UniProtKB-EC"/>
</dbReference>
<dbReference type="PANTHER" id="PTHR42946:SF1">
    <property type="entry name" value="PHOSPHOGLUCOMUTASE (ALPHA-D-GLUCOSE-1,6-BISPHOSPHATE-DEPENDENT)"/>
    <property type="match status" value="1"/>
</dbReference>
<dbReference type="Gene3D" id="3.30.310.50">
    <property type="entry name" value="Alpha-D-phosphohexomutase, C-terminal domain"/>
    <property type="match status" value="1"/>
</dbReference>
<dbReference type="SUPFAM" id="SSF53738">
    <property type="entry name" value="Phosphoglucomutase, first 3 domains"/>
    <property type="match status" value="3"/>
</dbReference>
<dbReference type="GO" id="GO:0005829">
    <property type="term" value="C:cytosol"/>
    <property type="evidence" value="ECO:0007669"/>
    <property type="project" value="TreeGrafter"/>
</dbReference>
<dbReference type="GO" id="GO:0009252">
    <property type="term" value="P:peptidoglycan biosynthetic process"/>
    <property type="evidence" value="ECO:0007669"/>
    <property type="project" value="TreeGrafter"/>
</dbReference>
<evidence type="ECO:0000256" key="3">
    <source>
        <dbReference type="ARBA" id="ARBA00022553"/>
    </source>
</evidence>
<comment type="cofactor">
    <cofactor evidence="1">
        <name>Mg(2+)</name>
        <dbReference type="ChEBI" id="CHEBI:18420"/>
    </cofactor>
</comment>
<dbReference type="FunFam" id="3.40.120.10:FF:000001">
    <property type="entry name" value="Phosphoglucosamine mutase"/>
    <property type="match status" value="1"/>
</dbReference>
<feature type="domain" description="Alpha-D-phosphohexomutase C-terminal" evidence="7">
    <location>
        <begin position="375"/>
        <end position="437"/>
    </location>
</feature>
<dbReference type="InterPro" id="IPR005846">
    <property type="entry name" value="A-D-PHexomutase_a/b/a-III"/>
</dbReference>
<keyword evidence="5" id="KW-0460">Magnesium</keyword>
<evidence type="ECO:0000256" key="6">
    <source>
        <dbReference type="ARBA" id="ARBA00023235"/>
    </source>
</evidence>
<sequence>MKLFGTDGVRGEAGTFLTAHLAMRIAMAAAIYFKDEAKTNKILVGKDTRRSGYMLENAIVSGLTAIGYDVIQIGPMPTPAVAFLTEDMRCDAGIMISASHNPYEDNGIKFFDARGDKLPQEVEEKIEKIYFDEDLIESSQGVCKSIGKAKRIDDVIGRYIVHLKNSFPRELSLCSMRIVLDAANGAGYKVGPTVLEELGAEVIVINDKPDGFNINDNCGAIHTDELCKTVITYRADLGIALDGDADRVVIVDECGEVVDGDQLIGALAKYLFDRGALKGNGIVTTVMSNQALDDYLSSFNVKLYRSSVGDKNVLEVMKKEGLNFGGEQSGHVIMLDFAKTGDGLATALAVLAYLVDTKQKASKALRPFELYPQKLVNLKVQEKKPFETIEGIGEITKELEQKGMRHLIRYSGTENKLRLLLEGRDAKLLNESMEKLVEFFKKALGA</sequence>
<dbReference type="InterPro" id="IPR016066">
    <property type="entry name" value="A-D-PHexomutase_CS"/>
</dbReference>